<evidence type="ECO:0000313" key="11">
    <source>
        <dbReference type="EMBL" id="CAK8672909.1"/>
    </source>
</evidence>
<dbReference type="SUPFAM" id="SSF57625">
    <property type="entry name" value="Invertebrate chitin-binding proteins"/>
    <property type="match status" value="2"/>
</dbReference>
<feature type="domain" description="Chitin-binding type-2" evidence="10">
    <location>
        <begin position="112"/>
        <end position="174"/>
    </location>
</feature>
<keyword evidence="6" id="KW-0624">Polysaccharide degradation</keyword>
<name>A0ABP0EZJ2_CLALP</name>
<evidence type="ECO:0000256" key="2">
    <source>
        <dbReference type="ARBA" id="ARBA00012729"/>
    </source>
</evidence>
<evidence type="ECO:0000313" key="12">
    <source>
        <dbReference type="Proteomes" id="UP001642483"/>
    </source>
</evidence>
<evidence type="ECO:0000256" key="9">
    <source>
        <dbReference type="SAM" id="SignalP"/>
    </source>
</evidence>
<dbReference type="Proteomes" id="UP001642483">
    <property type="component" value="Unassembled WGS sequence"/>
</dbReference>
<evidence type="ECO:0000256" key="1">
    <source>
        <dbReference type="ARBA" id="ARBA00000822"/>
    </source>
</evidence>
<keyword evidence="4 9" id="KW-0732">Signal</keyword>
<accession>A0ABP0EZJ2</accession>
<proteinExistence type="predicted"/>
<dbReference type="Pfam" id="PF01607">
    <property type="entry name" value="CBM_14"/>
    <property type="match status" value="2"/>
</dbReference>
<dbReference type="Gene3D" id="2.170.140.10">
    <property type="entry name" value="Chitin binding domain"/>
    <property type="match status" value="2"/>
</dbReference>
<evidence type="ECO:0000256" key="6">
    <source>
        <dbReference type="ARBA" id="ARBA00023024"/>
    </source>
</evidence>
<sequence>MIKKLFIILLLVYISFAKPAKITGEKVLKREARSTATKSDECLDANGKPVSGNPFEKPGDCDNFYQCSNGYLHTMPCAPGTVFNPAIGVCDWPNKVPGCGGTPAAKPPPQFDDECLDANGKPVSGNPFEKPGDCDNFYQCSNGYLHTMPCAPGTVFNPAIGVCDHPYNVPKCGGTTTTKSTTTTTTAETPPPFDGIVKYVSNC</sequence>
<dbReference type="PANTHER" id="PTHR23301:SF0">
    <property type="entry name" value="CHITIN-BINDING TYPE-2 DOMAIN-CONTAINING PROTEIN-RELATED"/>
    <property type="match status" value="1"/>
</dbReference>
<gene>
    <name evidence="11" type="ORF">CVLEPA_LOCUS2708</name>
</gene>
<dbReference type="EC" id="3.2.1.14" evidence="2"/>
<evidence type="ECO:0000259" key="10">
    <source>
        <dbReference type="PROSITE" id="PS50940"/>
    </source>
</evidence>
<comment type="caution">
    <text evidence="11">The sequence shown here is derived from an EMBL/GenBank/DDBJ whole genome shotgun (WGS) entry which is preliminary data.</text>
</comment>
<evidence type="ECO:0000256" key="3">
    <source>
        <dbReference type="ARBA" id="ARBA00022669"/>
    </source>
</evidence>
<evidence type="ECO:0000256" key="4">
    <source>
        <dbReference type="ARBA" id="ARBA00022729"/>
    </source>
</evidence>
<keyword evidence="7" id="KW-1015">Disulfide bond</keyword>
<keyword evidence="6" id="KW-0119">Carbohydrate metabolism</keyword>
<evidence type="ECO:0000256" key="7">
    <source>
        <dbReference type="ARBA" id="ARBA00023157"/>
    </source>
</evidence>
<protein>
    <recommendedName>
        <fullName evidence="2">chitinase</fullName>
        <ecNumber evidence="2">3.2.1.14</ecNumber>
    </recommendedName>
</protein>
<comment type="catalytic activity">
    <reaction evidence="1">
        <text>Random endo-hydrolysis of N-acetyl-beta-D-glucosaminide (1-&gt;4)-beta-linkages in chitin and chitodextrins.</text>
        <dbReference type="EC" id="3.2.1.14"/>
    </reaction>
</comment>
<reference evidence="11 12" key="1">
    <citation type="submission" date="2024-02" db="EMBL/GenBank/DDBJ databases">
        <authorList>
            <person name="Daric V."/>
            <person name="Darras S."/>
        </authorList>
    </citation>
    <scope>NUCLEOTIDE SEQUENCE [LARGE SCALE GENOMIC DNA]</scope>
</reference>
<feature type="domain" description="Chitin-binding type-2" evidence="10">
    <location>
        <begin position="39"/>
        <end position="101"/>
    </location>
</feature>
<keyword evidence="8" id="KW-0325">Glycoprotein</keyword>
<dbReference type="InterPro" id="IPR002557">
    <property type="entry name" value="Chitin-bd_dom"/>
</dbReference>
<dbReference type="PROSITE" id="PS50940">
    <property type="entry name" value="CHIT_BIND_II"/>
    <property type="match status" value="2"/>
</dbReference>
<feature type="chain" id="PRO_5046532722" description="chitinase" evidence="9">
    <location>
        <begin position="18"/>
        <end position="203"/>
    </location>
</feature>
<dbReference type="PANTHER" id="PTHR23301">
    <property type="entry name" value="CHITIN BINDING PERITROPHIN-A"/>
    <property type="match status" value="1"/>
</dbReference>
<keyword evidence="5" id="KW-0677">Repeat</keyword>
<keyword evidence="12" id="KW-1185">Reference proteome</keyword>
<dbReference type="EMBL" id="CAWYQH010000002">
    <property type="protein sequence ID" value="CAK8672909.1"/>
    <property type="molecule type" value="Genomic_DNA"/>
</dbReference>
<evidence type="ECO:0000256" key="8">
    <source>
        <dbReference type="ARBA" id="ARBA00023180"/>
    </source>
</evidence>
<keyword evidence="3" id="KW-0147">Chitin-binding</keyword>
<evidence type="ECO:0000256" key="5">
    <source>
        <dbReference type="ARBA" id="ARBA00022737"/>
    </source>
</evidence>
<feature type="signal peptide" evidence="9">
    <location>
        <begin position="1"/>
        <end position="17"/>
    </location>
</feature>
<dbReference type="InterPro" id="IPR036508">
    <property type="entry name" value="Chitin-bd_dom_sf"/>
</dbReference>
<organism evidence="11 12">
    <name type="scientific">Clavelina lepadiformis</name>
    <name type="common">Light-bulb sea squirt</name>
    <name type="synonym">Ascidia lepadiformis</name>
    <dbReference type="NCBI Taxonomy" id="159417"/>
    <lineage>
        <taxon>Eukaryota</taxon>
        <taxon>Metazoa</taxon>
        <taxon>Chordata</taxon>
        <taxon>Tunicata</taxon>
        <taxon>Ascidiacea</taxon>
        <taxon>Aplousobranchia</taxon>
        <taxon>Clavelinidae</taxon>
        <taxon>Clavelina</taxon>
    </lineage>
</organism>
<dbReference type="SMART" id="SM00494">
    <property type="entry name" value="ChtBD2"/>
    <property type="match status" value="2"/>
</dbReference>
<keyword evidence="6" id="KW-0146">Chitin degradation</keyword>
<dbReference type="InterPro" id="IPR051940">
    <property type="entry name" value="Chitin_bind-dev_reg"/>
</dbReference>